<keyword evidence="8" id="KW-1185">Reference proteome</keyword>
<dbReference type="EMBL" id="SIJK02000009">
    <property type="protein sequence ID" value="MBP1465510.1"/>
    <property type="molecule type" value="Genomic_DNA"/>
</dbReference>
<feature type="transmembrane region" description="Helical" evidence="6">
    <location>
        <begin position="213"/>
        <end position="232"/>
    </location>
</feature>
<feature type="transmembrane region" description="Helical" evidence="6">
    <location>
        <begin position="295"/>
        <end position="314"/>
    </location>
</feature>
<keyword evidence="2" id="KW-1003">Cell membrane</keyword>
<evidence type="ECO:0000313" key="8">
    <source>
        <dbReference type="Proteomes" id="UP001193081"/>
    </source>
</evidence>
<feature type="transmembrane region" description="Helical" evidence="6">
    <location>
        <begin position="189"/>
        <end position="207"/>
    </location>
</feature>
<dbReference type="InterPro" id="IPR050833">
    <property type="entry name" value="Poly_Biosynth_Transport"/>
</dbReference>
<comment type="caution">
    <text evidence="7">The sequence shown here is derived from an EMBL/GenBank/DDBJ whole genome shotgun (WGS) entry which is preliminary data.</text>
</comment>
<dbReference type="RefSeq" id="WP_135477548.1">
    <property type="nucleotide sequence ID" value="NZ_SIJK02000009.1"/>
</dbReference>
<protein>
    <submittedName>
        <fullName evidence="7">Polysaccharide biosynthesis C-terminal domain-containing protein</fullName>
    </submittedName>
</protein>
<feature type="transmembrane region" description="Helical" evidence="6">
    <location>
        <begin position="377"/>
        <end position="395"/>
    </location>
</feature>
<keyword evidence="3 6" id="KW-0812">Transmembrane</keyword>
<dbReference type="PANTHER" id="PTHR30250">
    <property type="entry name" value="PST FAMILY PREDICTED COLANIC ACID TRANSPORTER"/>
    <property type="match status" value="1"/>
</dbReference>
<feature type="transmembrane region" description="Helical" evidence="6">
    <location>
        <begin position="347"/>
        <end position="365"/>
    </location>
</feature>
<feature type="transmembrane region" description="Helical" evidence="6">
    <location>
        <begin position="407"/>
        <end position="426"/>
    </location>
</feature>
<evidence type="ECO:0000256" key="2">
    <source>
        <dbReference type="ARBA" id="ARBA00022475"/>
    </source>
</evidence>
<organism evidence="7 8">
    <name type="scientific">Candidatus Chloroploca mongolica</name>
    <dbReference type="NCBI Taxonomy" id="2528176"/>
    <lineage>
        <taxon>Bacteria</taxon>
        <taxon>Bacillati</taxon>
        <taxon>Chloroflexota</taxon>
        <taxon>Chloroflexia</taxon>
        <taxon>Chloroflexales</taxon>
        <taxon>Chloroflexineae</taxon>
        <taxon>Oscillochloridaceae</taxon>
        <taxon>Candidatus Chloroploca</taxon>
    </lineage>
</organism>
<evidence type="ECO:0000256" key="4">
    <source>
        <dbReference type="ARBA" id="ARBA00022989"/>
    </source>
</evidence>
<evidence type="ECO:0000256" key="6">
    <source>
        <dbReference type="SAM" id="Phobius"/>
    </source>
</evidence>
<name>A0ABS4D7U4_9CHLR</name>
<feature type="transmembrane region" description="Helical" evidence="6">
    <location>
        <begin position="269"/>
        <end position="289"/>
    </location>
</feature>
<feature type="transmembrane region" description="Helical" evidence="6">
    <location>
        <begin position="503"/>
        <end position="524"/>
    </location>
</feature>
<gene>
    <name evidence="7" type="ORF">EYB53_007310</name>
</gene>
<proteinExistence type="predicted"/>
<accession>A0ABS4D7U4</accession>
<comment type="subcellular location">
    <subcellularLocation>
        <location evidence="1">Cell membrane</location>
        <topology evidence="1">Multi-pass membrane protein</topology>
    </subcellularLocation>
</comment>
<evidence type="ECO:0000313" key="7">
    <source>
        <dbReference type="EMBL" id="MBP1465510.1"/>
    </source>
</evidence>
<keyword evidence="4 6" id="KW-1133">Transmembrane helix</keyword>
<feature type="transmembrane region" description="Helical" evidence="6">
    <location>
        <begin position="152"/>
        <end position="177"/>
    </location>
</feature>
<keyword evidence="5 6" id="KW-0472">Membrane</keyword>
<reference evidence="7 8" key="1">
    <citation type="submission" date="2021-03" db="EMBL/GenBank/DDBJ databases">
        <authorList>
            <person name="Grouzdev D.S."/>
        </authorList>
    </citation>
    <scope>NUCLEOTIDE SEQUENCE [LARGE SCALE GENOMIC DNA]</scope>
    <source>
        <strain evidence="7 8">M50-1</strain>
    </source>
</reference>
<evidence type="ECO:0000256" key="1">
    <source>
        <dbReference type="ARBA" id="ARBA00004651"/>
    </source>
</evidence>
<dbReference type="Proteomes" id="UP001193081">
    <property type="component" value="Unassembled WGS sequence"/>
</dbReference>
<feature type="transmembrane region" description="Helical" evidence="6">
    <location>
        <begin position="464"/>
        <end position="483"/>
    </location>
</feature>
<dbReference type="PANTHER" id="PTHR30250:SF26">
    <property type="entry name" value="PSMA PROTEIN"/>
    <property type="match status" value="1"/>
</dbReference>
<evidence type="ECO:0000256" key="3">
    <source>
        <dbReference type="ARBA" id="ARBA00022692"/>
    </source>
</evidence>
<feature type="transmembrane region" description="Helical" evidence="6">
    <location>
        <begin position="432"/>
        <end position="452"/>
    </location>
</feature>
<feature type="transmembrane region" description="Helical" evidence="6">
    <location>
        <begin position="92"/>
        <end position="117"/>
    </location>
</feature>
<sequence length="551" mass="59259">MASDPVTSKPPSLASRVSNAVFWNTLFVPVRMIAEVVTNLLKLNILSPASFGLLALISNTNNGAGTAIDLGTSRALPKYIPETMQAGGTRAVLRLLTIVFAAQMALLLLFSGGLIVMSGPYLGFLQDQVTNDTRLDSSAQTAALDFLTNHSVLIIVAVVVLLFLGVCYDMLMAYLASFFRQRAWNSIDLAARLLPPLLSAAALLAGWDILGVLLAMLIAPTLVVISGMWRVIALWREEDRVRPELAGGTREPVSLRAALPPGFIRYSGVSFLMTITDFVAGAGFAIFLAQDVSDVALLWAGTSLVRMALSYLYTPMVGVQVPLFTRVRAGEGGTVNGAYQSLVRLQVLLMVPGGVGLVLLTAPALKVLSPQYLDAAPIVWVLVPCLFLECLLTTAHNALIVHEKLGIIIVSRLLTLVVIVPMALWLPPILGITGVALAFGSARVAAGFWATASGYRLLGLRWPWNFTLRVSLATGAMGAGLLLMRDWLPIPADDATIATRLWLGLWVLAVVVAGAALFAVVLRLTGGLDPQDRRQLEQTRLPLKRWLLRIL</sequence>
<evidence type="ECO:0000256" key="5">
    <source>
        <dbReference type="ARBA" id="ARBA00023136"/>
    </source>
</evidence>